<dbReference type="EMBL" id="PYUC01000024">
    <property type="protein sequence ID" value="PTB17061.1"/>
    <property type="molecule type" value="Genomic_DNA"/>
</dbReference>
<proteinExistence type="predicted"/>
<feature type="region of interest" description="Disordered" evidence="1">
    <location>
        <begin position="263"/>
        <end position="282"/>
    </location>
</feature>
<dbReference type="InterPro" id="IPR007709">
    <property type="entry name" value="N-FG_amidohydro"/>
</dbReference>
<evidence type="ECO:0000313" key="2">
    <source>
        <dbReference type="EMBL" id="PTB17061.1"/>
    </source>
</evidence>
<dbReference type="GO" id="GO:0016787">
    <property type="term" value="F:hydrolase activity"/>
    <property type="evidence" value="ECO:0007669"/>
    <property type="project" value="UniProtKB-KW"/>
</dbReference>
<keyword evidence="2" id="KW-0378">Hydrolase</keyword>
<dbReference type="AlphaFoldDB" id="A0A2T3XKK0"/>
<evidence type="ECO:0000256" key="1">
    <source>
        <dbReference type="SAM" id="MobiDB-lite"/>
    </source>
</evidence>
<comment type="caution">
    <text evidence="2">The sequence shown here is derived from an EMBL/GenBank/DDBJ whole genome shotgun (WGS) entry which is preliminary data.</text>
</comment>
<organism evidence="2 3">
    <name type="scientific">Trinickia symbiotica</name>
    <dbReference type="NCBI Taxonomy" id="863227"/>
    <lineage>
        <taxon>Bacteria</taxon>
        <taxon>Pseudomonadati</taxon>
        <taxon>Pseudomonadota</taxon>
        <taxon>Betaproteobacteria</taxon>
        <taxon>Burkholderiales</taxon>
        <taxon>Burkholderiaceae</taxon>
        <taxon>Trinickia</taxon>
    </lineage>
</organism>
<dbReference type="Pfam" id="PF05013">
    <property type="entry name" value="FGase"/>
    <property type="match status" value="1"/>
</dbReference>
<dbReference type="Proteomes" id="UP000240638">
    <property type="component" value="Unassembled WGS sequence"/>
</dbReference>
<protein>
    <submittedName>
        <fullName evidence="2">N-formylglutamate amidohydrolase</fullName>
    </submittedName>
</protein>
<gene>
    <name evidence="2" type="ORF">C9I57_30070</name>
</gene>
<dbReference type="SUPFAM" id="SSF53187">
    <property type="entry name" value="Zn-dependent exopeptidases"/>
    <property type="match status" value="1"/>
</dbReference>
<sequence>MQSLAFGHVYRADSPLVLVTPHSGTRIPSELLSNASWAAIEGRMADPAGLALEALAAKHGITTIGARYHPCVIDFNVATENRPLSLRLNRSGLCRTHTSRGEPLYDDSHPPSEREVEARVEHYWRPFHAAVAAEIERLRSVHAHVLLLVSHASYWLSPYRDQSGALDCNVGSNRGRSCDRQLVSALTDTVGEHDRSWVVNGKVADVFAAQHYGSPTEGVHAIEMEIAGRWRTALEYEREQDEGAEATATLSALLDALEDALARLPAEQAQTPTPAHADRSPK</sequence>
<evidence type="ECO:0000313" key="3">
    <source>
        <dbReference type="Proteomes" id="UP000240638"/>
    </source>
</evidence>
<dbReference type="Gene3D" id="3.40.630.40">
    <property type="entry name" value="Zn-dependent exopeptidases"/>
    <property type="match status" value="1"/>
</dbReference>
<reference evidence="2 3" key="1">
    <citation type="submission" date="2018-03" db="EMBL/GenBank/DDBJ databases">
        <title>Whole genome analyses suggest that Burkholderia sensu lato contains two further novel genera in the rhizoxinica-symbiotica group Mycetohabitans gen. nov., and Trinickia gen. nov.: implications for the evolution of diazotrophy and nodulation in the Burkholderiaceae.</title>
        <authorList>
            <person name="Estrada De Los Santos P."/>
            <person name="Palmer M."/>
            <person name="Chavez-Ramirez B."/>
            <person name="Steenkamp E.T."/>
            <person name="Hirsch A.M."/>
            <person name="Manyaka P."/>
            <person name="Maluk M."/>
            <person name="Lafos M."/>
            <person name="Crook M."/>
            <person name="Gross E."/>
            <person name="Simon M.F."/>
            <person name="Bueno Dos Reis Junior F."/>
            <person name="Poole P.S."/>
            <person name="Venter S.N."/>
            <person name="James E.K."/>
        </authorList>
    </citation>
    <scope>NUCLEOTIDE SEQUENCE [LARGE SCALE GENOMIC DNA]</scope>
    <source>
        <strain evidence="2 3">JPY-366</strain>
    </source>
</reference>
<accession>A0A2T3XKK0</accession>
<dbReference type="RefSeq" id="WP_107154181.1">
    <property type="nucleotide sequence ID" value="NZ_PYUC01000024.1"/>
</dbReference>
<name>A0A2T3XKK0_9BURK</name>